<dbReference type="PANTHER" id="PTHR44167:SF24">
    <property type="entry name" value="SERINE_THREONINE-PROTEIN KINASE CHK2"/>
    <property type="match status" value="1"/>
</dbReference>
<dbReference type="PANTHER" id="PTHR44167">
    <property type="entry name" value="OVARIAN-SPECIFIC SERINE/THREONINE-PROTEIN KINASE LOK-RELATED"/>
    <property type="match status" value="1"/>
</dbReference>
<reference evidence="3" key="1">
    <citation type="submission" date="2016-10" db="EMBL/GenBank/DDBJ databases">
        <authorList>
            <person name="Varghese N."/>
            <person name="Submissions S."/>
        </authorList>
    </citation>
    <scope>NUCLEOTIDE SEQUENCE [LARGE SCALE GENOMIC DNA]</scope>
    <source>
        <strain evidence="3">DSM 3384</strain>
    </source>
</reference>
<evidence type="ECO:0000313" key="2">
    <source>
        <dbReference type="EMBL" id="SDU42033.1"/>
    </source>
</evidence>
<dbReference type="GO" id="GO:0004674">
    <property type="term" value="F:protein serine/threonine kinase activity"/>
    <property type="evidence" value="ECO:0007669"/>
    <property type="project" value="UniProtKB-KW"/>
</dbReference>
<dbReference type="Gene3D" id="1.10.510.10">
    <property type="entry name" value="Transferase(Phosphotransferase) domain 1"/>
    <property type="match status" value="1"/>
</dbReference>
<dbReference type="GO" id="GO:0005524">
    <property type="term" value="F:ATP binding"/>
    <property type="evidence" value="ECO:0007669"/>
    <property type="project" value="InterPro"/>
</dbReference>
<gene>
    <name evidence="2" type="ORF">SAMN04487931_10895</name>
</gene>
<organism evidence="2 3">
    <name type="scientific">Desulfobacula phenolica</name>
    <dbReference type="NCBI Taxonomy" id="90732"/>
    <lineage>
        <taxon>Bacteria</taxon>
        <taxon>Pseudomonadati</taxon>
        <taxon>Thermodesulfobacteriota</taxon>
        <taxon>Desulfobacteria</taxon>
        <taxon>Desulfobacterales</taxon>
        <taxon>Desulfobacteraceae</taxon>
        <taxon>Desulfobacula</taxon>
    </lineage>
</organism>
<dbReference type="InterPro" id="IPR011009">
    <property type="entry name" value="Kinase-like_dom_sf"/>
</dbReference>
<dbReference type="SUPFAM" id="SSF56112">
    <property type="entry name" value="Protein kinase-like (PK-like)"/>
    <property type="match status" value="1"/>
</dbReference>
<dbReference type="Proteomes" id="UP000199608">
    <property type="component" value="Unassembled WGS sequence"/>
</dbReference>
<name>A0A1H2ID82_9BACT</name>
<protein>
    <submittedName>
        <fullName evidence="2">Serine/threonine protein kinase</fullName>
    </submittedName>
</protein>
<dbReference type="CDD" id="cd14014">
    <property type="entry name" value="STKc_PknB_like"/>
    <property type="match status" value="1"/>
</dbReference>
<dbReference type="InterPro" id="IPR000719">
    <property type="entry name" value="Prot_kinase_dom"/>
</dbReference>
<sequence length="353" mass="39921">MSSLIDSRFQKVNTEGQGGFSIADLYFDTNLERHVIIKKLQEFSEVDRLLDEIEALQKGKSKHLVQIYDIIFDEDRPVAIVEEYLPGNDLLNFNHTPSDTQIYLKVLYQLAKGLSDIHECEIVHRDFKPNNVKFDSEKILKIFDFGLAKNEIPASTVGQIGTPGFMAPELFWSPPVIDRPVDCYSFGCTAYYLVSKKPPQCSLSMPPVAKQSSESINNYINIDNNELLSLIDQCLEIDPSNRPTMKEIYESLKKELLYGKYKATLTFDGKTLELNEIDSGVKVSGGNNDSAVIRYDGYNFIATEVNGNVYVNNTKIDTNFYFCGSAVITLGHPDLKAFRRYITFDISNPEVVL</sequence>
<dbReference type="AlphaFoldDB" id="A0A1H2ID82"/>
<dbReference type="RefSeq" id="WP_092235357.1">
    <property type="nucleotide sequence ID" value="NZ_FNLL01000008.1"/>
</dbReference>
<accession>A0A1H2ID82</accession>
<keyword evidence="2" id="KW-0418">Kinase</keyword>
<proteinExistence type="predicted"/>
<dbReference type="EMBL" id="FNLL01000008">
    <property type="protein sequence ID" value="SDU42033.1"/>
    <property type="molecule type" value="Genomic_DNA"/>
</dbReference>
<dbReference type="Pfam" id="PF00069">
    <property type="entry name" value="Pkinase"/>
    <property type="match status" value="1"/>
</dbReference>
<evidence type="ECO:0000313" key="3">
    <source>
        <dbReference type="Proteomes" id="UP000199608"/>
    </source>
</evidence>
<dbReference type="PROSITE" id="PS50011">
    <property type="entry name" value="PROTEIN_KINASE_DOM"/>
    <property type="match status" value="1"/>
</dbReference>
<evidence type="ECO:0000259" key="1">
    <source>
        <dbReference type="PROSITE" id="PS50011"/>
    </source>
</evidence>
<feature type="domain" description="Protein kinase" evidence="1">
    <location>
        <begin position="9"/>
        <end position="257"/>
    </location>
</feature>
<dbReference type="GO" id="GO:0005737">
    <property type="term" value="C:cytoplasm"/>
    <property type="evidence" value="ECO:0007669"/>
    <property type="project" value="TreeGrafter"/>
</dbReference>
<keyword evidence="2" id="KW-0808">Transferase</keyword>
<keyword evidence="3" id="KW-1185">Reference proteome</keyword>
<keyword evidence="2" id="KW-0723">Serine/threonine-protein kinase</keyword>